<evidence type="ECO:0000313" key="9">
    <source>
        <dbReference type="Proteomes" id="UP000694392"/>
    </source>
</evidence>
<name>A0A8D0H034_SPHPU</name>
<feature type="compositionally biased region" description="Polar residues" evidence="6">
    <location>
        <begin position="335"/>
        <end position="352"/>
    </location>
</feature>
<evidence type="ECO:0000259" key="7">
    <source>
        <dbReference type="PROSITE" id="PS50011"/>
    </source>
</evidence>
<comment type="similarity">
    <text evidence="1">Belongs to the protein kinase superfamily. STE Ser/Thr protein kinase family. STE20 subfamily.</text>
</comment>
<evidence type="ECO:0000256" key="6">
    <source>
        <dbReference type="SAM" id="MobiDB-lite"/>
    </source>
</evidence>
<dbReference type="Gene3D" id="1.10.510.10">
    <property type="entry name" value="Transferase(Phosphotransferase) domain 1"/>
    <property type="match status" value="1"/>
</dbReference>
<dbReference type="InterPro" id="IPR000719">
    <property type="entry name" value="Prot_kinase_dom"/>
</dbReference>
<dbReference type="SUPFAM" id="SSF56112">
    <property type="entry name" value="Protein kinase-like (PK-like)"/>
    <property type="match status" value="1"/>
</dbReference>
<proteinExistence type="inferred from homology"/>
<dbReference type="GO" id="GO:0008349">
    <property type="term" value="F:MAP kinase kinase kinase kinase activity"/>
    <property type="evidence" value="ECO:0007669"/>
    <property type="project" value="TreeGrafter"/>
</dbReference>
<evidence type="ECO:0000256" key="3">
    <source>
        <dbReference type="ARBA" id="ARBA00022741"/>
    </source>
</evidence>
<accession>A0A8D0H034</accession>
<keyword evidence="2" id="KW-0723">Serine/threonine-protein kinase</keyword>
<sequence>MACLVSPLQGLHHLHAKGKMHRDIKGANILLTLHGDVKLADFGVSAELTASVAKRKSFIGTPYWMAPEVAAVEKKGGYNQLCDVWALGITAIELAELQPPLFDLHPMRALMLMSKSSFQPPKLKDKAQWSPDFHQFLKLALTKNPKKRATAERLLQHPFTCQSLSRTLAIELLDRATNPDLAAPGLDDGDFEVYDIFPDKIHSHGQAERTLSEIQFNQVKFGPPLRKETEPYCGLREDEDDWTLLGDEGSLLQSVEEALEERSLTIRPARPAQQVSEEPRAEPGSPRDDHTGTIRWGPLWELLEGSGGSDKLPGSESRGCQALPGSPELGDIPSTPESDSPKPSASLLSTEWATMKRRDETERSSCHGLPHTPEVHVSYKHSSSQNKLTTARYFQETAGRERWPWGEPLATPVPASPSRGRCR</sequence>
<dbReference type="PROSITE" id="PS50011">
    <property type="entry name" value="PROTEIN_KINASE_DOM"/>
    <property type="match status" value="1"/>
</dbReference>
<dbReference type="Proteomes" id="UP000694392">
    <property type="component" value="Unplaced"/>
</dbReference>
<feature type="domain" description="Protein kinase" evidence="7">
    <location>
        <begin position="1"/>
        <end position="160"/>
    </location>
</feature>
<dbReference type="InterPro" id="IPR050629">
    <property type="entry name" value="STE20/SPS1-PAK"/>
</dbReference>
<feature type="compositionally biased region" description="Basic and acidic residues" evidence="6">
    <location>
        <begin position="277"/>
        <end position="292"/>
    </location>
</feature>
<keyword evidence="3" id="KW-0547">Nucleotide-binding</keyword>
<dbReference type="Pfam" id="PF00069">
    <property type="entry name" value="Pkinase"/>
    <property type="match status" value="1"/>
</dbReference>
<dbReference type="PANTHER" id="PTHR48012">
    <property type="entry name" value="STERILE20-LIKE KINASE, ISOFORM B-RELATED"/>
    <property type="match status" value="1"/>
</dbReference>
<feature type="region of interest" description="Disordered" evidence="6">
    <location>
        <begin position="262"/>
        <end position="388"/>
    </location>
</feature>
<dbReference type="GO" id="GO:0005737">
    <property type="term" value="C:cytoplasm"/>
    <property type="evidence" value="ECO:0007669"/>
    <property type="project" value="TreeGrafter"/>
</dbReference>
<evidence type="ECO:0000256" key="5">
    <source>
        <dbReference type="ARBA" id="ARBA00022840"/>
    </source>
</evidence>
<keyword evidence="9" id="KW-1185">Reference proteome</keyword>
<evidence type="ECO:0000256" key="2">
    <source>
        <dbReference type="ARBA" id="ARBA00022527"/>
    </source>
</evidence>
<reference evidence="8" key="2">
    <citation type="submission" date="2025-09" db="UniProtKB">
        <authorList>
            <consortium name="Ensembl"/>
        </authorList>
    </citation>
    <scope>IDENTIFICATION</scope>
</reference>
<keyword evidence="4" id="KW-0418">Kinase</keyword>
<gene>
    <name evidence="8" type="primary">MAP4K2</name>
</gene>
<protein>
    <submittedName>
        <fullName evidence="8">Mitogen-activated protein kinase kinase kinase kinase 2</fullName>
    </submittedName>
</protein>
<evidence type="ECO:0000313" key="8">
    <source>
        <dbReference type="Ensembl" id="ENSSPUP00000016525.1"/>
    </source>
</evidence>
<dbReference type="InterPro" id="IPR011009">
    <property type="entry name" value="Kinase-like_dom_sf"/>
</dbReference>
<dbReference type="Ensembl" id="ENSSPUT00000017603.1">
    <property type="protein sequence ID" value="ENSSPUP00000016525.1"/>
    <property type="gene ID" value="ENSSPUG00000012733.1"/>
</dbReference>
<reference evidence="8" key="1">
    <citation type="submission" date="2025-08" db="UniProtKB">
        <authorList>
            <consortium name="Ensembl"/>
        </authorList>
    </citation>
    <scope>IDENTIFICATION</scope>
</reference>
<keyword evidence="4" id="KW-0808">Transferase</keyword>
<keyword evidence="5" id="KW-0067">ATP-binding</keyword>
<dbReference type="GO" id="GO:0005524">
    <property type="term" value="F:ATP binding"/>
    <property type="evidence" value="ECO:0007669"/>
    <property type="project" value="UniProtKB-KW"/>
</dbReference>
<feature type="compositionally biased region" description="Basic and acidic residues" evidence="6">
    <location>
        <begin position="354"/>
        <end position="365"/>
    </location>
</feature>
<feature type="region of interest" description="Disordered" evidence="6">
    <location>
        <begin position="404"/>
        <end position="423"/>
    </location>
</feature>
<dbReference type="AlphaFoldDB" id="A0A8D0H034"/>
<dbReference type="GeneTree" id="ENSGT00940000162250"/>
<dbReference type="PANTHER" id="PTHR48012:SF6">
    <property type="entry name" value="MITOGEN-ACTIVATED PROTEIN KINASE KINASE KINASE KINASE 2"/>
    <property type="match status" value="1"/>
</dbReference>
<evidence type="ECO:0000256" key="1">
    <source>
        <dbReference type="ARBA" id="ARBA00008874"/>
    </source>
</evidence>
<evidence type="ECO:0000256" key="4">
    <source>
        <dbReference type="ARBA" id="ARBA00022777"/>
    </source>
</evidence>
<dbReference type="SMART" id="SM00220">
    <property type="entry name" value="S_TKc"/>
    <property type="match status" value="1"/>
</dbReference>
<organism evidence="8 9">
    <name type="scientific">Sphenodon punctatus</name>
    <name type="common">Tuatara</name>
    <name type="synonym">Hatteria punctata</name>
    <dbReference type="NCBI Taxonomy" id="8508"/>
    <lineage>
        <taxon>Eukaryota</taxon>
        <taxon>Metazoa</taxon>
        <taxon>Chordata</taxon>
        <taxon>Craniata</taxon>
        <taxon>Vertebrata</taxon>
        <taxon>Euteleostomi</taxon>
        <taxon>Lepidosauria</taxon>
        <taxon>Sphenodontia</taxon>
        <taxon>Sphenodontidae</taxon>
        <taxon>Sphenodon</taxon>
    </lineage>
</organism>